<dbReference type="InterPro" id="IPR006517">
    <property type="entry name" value="Phage_terminase_lsu-like_C"/>
</dbReference>
<dbReference type="KEGG" id="amt:Amet_4366"/>
<dbReference type="KEGG" id="amt:Amet_0415"/>
<dbReference type="KEGG" id="amt:Amet_1952"/>
<feature type="domain" description="Terminase large subunit ribonuclease H-like" evidence="1">
    <location>
        <begin position="320"/>
        <end position="425"/>
    </location>
</feature>
<dbReference type="AlphaFoldDB" id="A6TKC5"/>
<dbReference type="eggNOG" id="COG5410">
    <property type="taxonomic scope" value="Bacteria"/>
</dbReference>
<reference evidence="5" key="2">
    <citation type="journal article" date="2016" name="Genome Announc.">
        <title>Complete genome sequence of Alkaliphilus metalliredigens strain QYMF, an alkaliphilic and metal-reducing bacterium isolated from borax-contaminated leachate ponds.</title>
        <authorList>
            <person name="Hwang C."/>
            <person name="Copeland A."/>
            <person name="Lucas S."/>
            <person name="Lapidus A."/>
            <person name="Barry K."/>
            <person name="Detter J.C."/>
            <person name="Glavina Del Rio T."/>
            <person name="Hammon N."/>
            <person name="Israni S."/>
            <person name="Dalin E."/>
            <person name="Tice H."/>
            <person name="Pitluck S."/>
            <person name="Chertkov O."/>
            <person name="Brettin T."/>
            <person name="Bruce D."/>
            <person name="Han C."/>
            <person name="Schmutz J."/>
            <person name="Larimer F."/>
            <person name="Land M.L."/>
            <person name="Hauser L."/>
            <person name="Kyrpides N."/>
            <person name="Mikhailova N."/>
            <person name="Ye Q."/>
            <person name="Zhou J."/>
            <person name="Richardson P."/>
            <person name="Fields M.W."/>
        </authorList>
    </citation>
    <scope>NUCLEOTIDE SEQUENCE [LARGE SCALE GENOMIC DNA]</scope>
    <source>
        <strain evidence="5">QYMF</strain>
    </source>
</reference>
<keyword evidence="5" id="KW-1185">Reference proteome</keyword>
<evidence type="ECO:0000259" key="1">
    <source>
        <dbReference type="Pfam" id="PF22530"/>
    </source>
</evidence>
<dbReference type="Pfam" id="PF22530">
    <property type="entry name" value="Terminase-T7_RNaseH-like"/>
    <property type="match status" value="1"/>
</dbReference>
<protein>
    <submittedName>
        <fullName evidence="2">Phage uncharacterized protein</fullName>
    </submittedName>
</protein>
<dbReference type="EMBL" id="CP000724">
    <property type="protein sequence ID" value="ABR50440.1"/>
    <property type="molecule type" value="Genomic_DNA"/>
</dbReference>
<dbReference type="STRING" id="293826.Amet_0415"/>
<reference evidence="2" key="1">
    <citation type="submission" date="2007-06" db="EMBL/GenBank/DDBJ databases">
        <title>Complete sequence of Alkaliphilus metalliredigens QYMF.</title>
        <authorList>
            <consortium name="US DOE Joint Genome Institute"/>
            <person name="Copeland A."/>
            <person name="Lucas S."/>
            <person name="Lapidus A."/>
            <person name="Barry K."/>
            <person name="Detter J.C."/>
            <person name="Glavina del Rio T."/>
            <person name="Hammon N."/>
            <person name="Israni S."/>
            <person name="Dalin E."/>
            <person name="Tice H."/>
            <person name="Pitluck S."/>
            <person name="Chertkov O."/>
            <person name="Brettin T."/>
            <person name="Bruce D."/>
            <person name="Han C."/>
            <person name="Schmutz J."/>
            <person name="Larimer F."/>
            <person name="Land M."/>
            <person name="Hauser L."/>
            <person name="Kyrpides N."/>
            <person name="Mikhailova N."/>
            <person name="Ye Q."/>
            <person name="Zhou J."/>
            <person name="Fields M."/>
            <person name="Richardson P."/>
        </authorList>
    </citation>
    <scope>NUCLEOTIDE SEQUENCE</scope>
    <source>
        <strain evidence="2">QYMF</strain>
    </source>
</reference>
<dbReference type="InterPro" id="IPR054762">
    <property type="entry name" value="Gp19_RNaseH-like"/>
</dbReference>
<dbReference type="NCBIfam" id="TIGR01630">
    <property type="entry name" value="psiM2_ORF9"/>
    <property type="match status" value="1"/>
</dbReference>
<dbReference type="EMBL" id="CP000724">
    <property type="protein sequence ID" value="ABR46643.1"/>
    <property type="molecule type" value="Genomic_DNA"/>
</dbReference>
<gene>
    <name evidence="2" type="ordered locus">Amet_0415</name>
    <name evidence="3" type="ordered locus">Amet_1952</name>
    <name evidence="4" type="ordered locus">Amet_4366</name>
</gene>
<evidence type="ECO:0000313" key="2">
    <source>
        <dbReference type="EMBL" id="ABR46643.1"/>
    </source>
</evidence>
<evidence type="ECO:0000313" key="3">
    <source>
        <dbReference type="EMBL" id="ABR48115.1"/>
    </source>
</evidence>
<dbReference type="EMBL" id="CP000724">
    <property type="protein sequence ID" value="ABR48115.1"/>
    <property type="molecule type" value="Genomic_DNA"/>
</dbReference>
<accession>A6TKC5</accession>
<name>A6TKC5_ALKMQ</name>
<organism evidence="2 5">
    <name type="scientific">Alkaliphilus metalliredigens (strain QYMF)</name>
    <dbReference type="NCBI Taxonomy" id="293826"/>
    <lineage>
        <taxon>Bacteria</taxon>
        <taxon>Bacillati</taxon>
        <taxon>Bacillota</taxon>
        <taxon>Clostridia</taxon>
        <taxon>Peptostreptococcales</taxon>
        <taxon>Natronincolaceae</taxon>
        <taxon>Alkaliphilus</taxon>
    </lineage>
</organism>
<evidence type="ECO:0000313" key="4">
    <source>
        <dbReference type="EMBL" id="ABR50440.1"/>
    </source>
</evidence>
<dbReference type="Proteomes" id="UP000001572">
    <property type="component" value="Chromosome"/>
</dbReference>
<evidence type="ECO:0000313" key="5">
    <source>
        <dbReference type="Proteomes" id="UP000001572"/>
    </source>
</evidence>
<dbReference type="OrthoDB" id="9771580at2"/>
<sequence length="485" mass="55798">MNIIHELVQGKQNSERSKIIAVGRRDFREYCNRMNPEFFRESRTFQDKVCKTIQAIYEKKLINPKTNKPYSILVINLPPGHGKSYTAGMFSTWAFGDSVSNQIISVSYNQTLSIRFAKMVREHIQDQEIEGDDNYYVVNSFFPSVKIKDGDGAMNLWSLEGAYMSYLATSFDGSITGMRGNIGIIDDPIKNKSEAVNERVKEAHWDWYKNTFLSRMVEGAIQIIIQTRWATDDLAGRVIANFPEKTYVLEMPVLNEKDEPLCDEILSYDAIMDKKGGIDEDIFEANYLQRPIDKKGSLYKEFKTYDVVDDEAFEDIIAYIDTADEGRDYLCMPIGGVIGRLGYVKDIYYTDEAMEVTEEEVARRLHIYGVKNAIFESNNGGRGFARKVEDILRKKYKNKKCNIKWFFQSKNKKTRILVNSSNVIEQVIMPEDWAKKYNEYYLAMAKYQRKGKNEHDDGPDAITGFVEVINGEVKVKANSIADGYR</sequence>
<proteinExistence type="predicted"/>
<dbReference type="HOGENOM" id="CLU_028165_0_0_9"/>
<dbReference type="RefSeq" id="WP_011971551.1">
    <property type="nucleotide sequence ID" value="NC_009633.1"/>
</dbReference>